<dbReference type="AlphaFoldDB" id="A0AAN7SNL9"/>
<accession>A0AAN7SNL9</accession>
<reference evidence="2" key="1">
    <citation type="submission" date="2023-01" db="EMBL/GenBank/DDBJ databases">
        <title>Key to firefly adult light organ development and bioluminescence: homeobox transcription factors regulate luciferase expression and transportation to peroxisome.</title>
        <authorList>
            <person name="Fu X."/>
        </authorList>
    </citation>
    <scope>NUCLEOTIDE SEQUENCE [LARGE SCALE GENOMIC DNA]</scope>
</reference>
<keyword evidence="2" id="KW-1185">Reference proteome</keyword>
<comment type="caution">
    <text evidence="1">The sequence shown here is derived from an EMBL/GenBank/DDBJ whole genome shotgun (WGS) entry which is preliminary data.</text>
</comment>
<organism evidence="1 2">
    <name type="scientific">Aquatica leii</name>
    <dbReference type="NCBI Taxonomy" id="1421715"/>
    <lineage>
        <taxon>Eukaryota</taxon>
        <taxon>Metazoa</taxon>
        <taxon>Ecdysozoa</taxon>
        <taxon>Arthropoda</taxon>
        <taxon>Hexapoda</taxon>
        <taxon>Insecta</taxon>
        <taxon>Pterygota</taxon>
        <taxon>Neoptera</taxon>
        <taxon>Endopterygota</taxon>
        <taxon>Coleoptera</taxon>
        <taxon>Polyphaga</taxon>
        <taxon>Elateriformia</taxon>
        <taxon>Elateroidea</taxon>
        <taxon>Lampyridae</taxon>
        <taxon>Luciolinae</taxon>
        <taxon>Aquatica</taxon>
    </lineage>
</organism>
<gene>
    <name evidence="1" type="ORF">RN001_013155</name>
</gene>
<evidence type="ECO:0000313" key="1">
    <source>
        <dbReference type="EMBL" id="KAK4873795.1"/>
    </source>
</evidence>
<evidence type="ECO:0008006" key="3">
    <source>
        <dbReference type="Google" id="ProtNLM"/>
    </source>
</evidence>
<dbReference type="InterPro" id="IPR036691">
    <property type="entry name" value="Endo/exonu/phosph_ase_sf"/>
</dbReference>
<protein>
    <recommendedName>
        <fullName evidence="3">Craniofacial development protein 2-like</fullName>
    </recommendedName>
</protein>
<sequence>MALQKIRSGGEGRIDKANYTILYGGKEKQEHHETAFMLDKKLRKNLLQFRRIDGRISYTKRKRLRTNRKSSNGRKKAFYDKLEETCKKIPKHDTLIVVGDFNAKIGRKDFIKDVAGKETIHETTSDNGINLCHLATQTGTYIVRTKFKHKKVHKTTWNIHGKNKGNQIDHILIKTMRDKMINDVRSYRGISVETDHNLVIA</sequence>
<proteinExistence type="predicted"/>
<dbReference type="Proteomes" id="UP001353858">
    <property type="component" value="Unassembled WGS sequence"/>
</dbReference>
<dbReference type="EMBL" id="JARPUR010000006">
    <property type="protein sequence ID" value="KAK4873795.1"/>
    <property type="molecule type" value="Genomic_DNA"/>
</dbReference>
<dbReference type="SUPFAM" id="SSF56219">
    <property type="entry name" value="DNase I-like"/>
    <property type="match status" value="1"/>
</dbReference>
<name>A0AAN7SNL9_9COLE</name>
<dbReference type="Gene3D" id="3.60.10.10">
    <property type="entry name" value="Endonuclease/exonuclease/phosphatase"/>
    <property type="match status" value="1"/>
</dbReference>
<evidence type="ECO:0000313" key="2">
    <source>
        <dbReference type="Proteomes" id="UP001353858"/>
    </source>
</evidence>